<dbReference type="PROSITE" id="PS51257">
    <property type="entry name" value="PROKAR_LIPOPROTEIN"/>
    <property type="match status" value="1"/>
</dbReference>
<dbReference type="SUPFAM" id="SSF53649">
    <property type="entry name" value="Alkaline phosphatase-like"/>
    <property type="match status" value="1"/>
</dbReference>
<feature type="signal peptide" evidence="1">
    <location>
        <begin position="1"/>
        <end position="22"/>
    </location>
</feature>
<dbReference type="InterPro" id="IPR017850">
    <property type="entry name" value="Alkaline_phosphatase_core_sf"/>
</dbReference>
<dbReference type="RefSeq" id="WP_345333517.1">
    <property type="nucleotide sequence ID" value="NZ_BAABJZ010000008.1"/>
</dbReference>
<dbReference type="Proteomes" id="UP001499988">
    <property type="component" value="Unassembled WGS sequence"/>
</dbReference>
<dbReference type="Pfam" id="PF01663">
    <property type="entry name" value="Phosphodiest"/>
    <property type="match status" value="1"/>
</dbReference>
<gene>
    <name evidence="2" type="ORF">GCM10023333_07290</name>
</gene>
<name>A0ABP9EE13_9GAMM</name>
<keyword evidence="1" id="KW-0732">Signal</keyword>
<dbReference type="Gene3D" id="3.40.720.10">
    <property type="entry name" value="Alkaline Phosphatase, subunit A"/>
    <property type="match status" value="1"/>
</dbReference>
<reference evidence="3" key="1">
    <citation type="journal article" date="2019" name="Int. J. Syst. Evol. Microbiol.">
        <title>The Global Catalogue of Microorganisms (GCM) 10K type strain sequencing project: providing services to taxonomists for standard genome sequencing and annotation.</title>
        <authorList>
            <consortium name="The Broad Institute Genomics Platform"/>
            <consortium name="The Broad Institute Genome Sequencing Center for Infectious Disease"/>
            <person name="Wu L."/>
            <person name="Ma J."/>
        </authorList>
    </citation>
    <scope>NUCLEOTIDE SEQUENCE [LARGE SCALE GENOMIC DNA]</scope>
    <source>
        <strain evidence="3">JCM 18401</strain>
    </source>
</reference>
<evidence type="ECO:0000313" key="3">
    <source>
        <dbReference type="Proteomes" id="UP001499988"/>
    </source>
</evidence>
<accession>A0ABP9EE13</accession>
<dbReference type="CDD" id="cd16018">
    <property type="entry name" value="Enpp"/>
    <property type="match status" value="1"/>
</dbReference>
<keyword evidence="3" id="KW-1185">Reference proteome</keyword>
<evidence type="ECO:0000256" key="1">
    <source>
        <dbReference type="SAM" id="SignalP"/>
    </source>
</evidence>
<evidence type="ECO:0000313" key="2">
    <source>
        <dbReference type="EMBL" id="GAA4876560.1"/>
    </source>
</evidence>
<dbReference type="PANTHER" id="PTHR10151">
    <property type="entry name" value="ECTONUCLEOTIDE PYROPHOSPHATASE/PHOSPHODIESTERASE"/>
    <property type="match status" value="1"/>
</dbReference>
<protein>
    <submittedName>
        <fullName evidence="2">Ectonucleotide pyrophosphatase/phosphodiesterase</fullName>
    </submittedName>
</protein>
<sequence length="414" mass="46013">MRLFLGLLFTVLIAGCSNTSPNAEQREPHLLLISVDGYRYDYNAIHQPPFLSQFEQQAAVIEKMAPSFPTKTFPNHLTLVTGLLPENHGIVSNGFHNPALGEDYFLSRAEAVTNGDFYSGIPLWSLAAEQGMKSGTYFWPGSEAKIAGHRPTYYTAYNHVEDFQIRIDQIVEWFELPQGERPQFATLYFHEVDSMGHYHGATSEQARDALHKVDAAVAQLVERLNALADTQNMDLNIIITSDHGMKDLAKLDRVFMDEVMAQEPGLSERLRLIGTGPVTQIYAQGEDKAADLARMIELFQDIPNIEIYKREDIPMRLLFKGHVAIGDAIILTNESYLDNAERPTTLMGNHGFETAAVPEMNTLLMGVGPAFESGARIESADNIHVYSLMAEILGLSIDHKIDGELAPLAPLLAQ</sequence>
<dbReference type="InterPro" id="IPR002591">
    <property type="entry name" value="Phosphodiest/P_Trfase"/>
</dbReference>
<dbReference type="Gene3D" id="3.30.1360.180">
    <property type="match status" value="1"/>
</dbReference>
<dbReference type="EMBL" id="BAABJZ010000008">
    <property type="protein sequence ID" value="GAA4876560.1"/>
    <property type="molecule type" value="Genomic_DNA"/>
</dbReference>
<comment type="caution">
    <text evidence="2">The sequence shown here is derived from an EMBL/GenBank/DDBJ whole genome shotgun (WGS) entry which is preliminary data.</text>
</comment>
<organism evidence="2 3">
    <name type="scientific">Ferrimonas pelagia</name>
    <dbReference type="NCBI Taxonomy" id="1177826"/>
    <lineage>
        <taxon>Bacteria</taxon>
        <taxon>Pseudomonadati</taxon>
        <taxon>Pseudomonadota</taxon>
        <taxon>Gammaproteobacteria</taxon>
        <taxon>Alteromonadales</taxon>
        <taxon>Ferrimonadaceae</taxon>
        <taxon>Ferrimonas</taxon>
    </lineage>
</organism>
<feature type="chain" id="PRO_5046807241" evidence="1">
    <location>
        <begin position="23"/>
        <end position="414"/>
    </location>
</feature>
<dbReference type="PANTHER" id="PTHR10151:SF120">
    <property type="entry name" value="BIS(5'-ADENOSYL)-TRIPHOSPHATASE"/>
    <property type="match status" value="1"/>
</dbReference>
<proteinExistence type="predicted"/>